<dbReference type="AlphaFoldDB" id="A0A0D9AK03"/>
<feature type="transmembrane region" description="Helical" evidence="5">
    <location>
        <begin position="303"/>
        <end position="329"/>
    </location>
</feature>
<dbReference type="RefSeq" id="WP_045164203.1">
    <property type="nucleotide sequence ID" value="NZ_JYHV01000037.1"/>
</dbReference>
<proteinExistence type="predicted"/>
<evidence type="ECO:0000256" key="5">
    <source>
        <dbReference type="SAM" id="Phobius"/>
    </source>
</evidence>
<dbReference type="PATRIC" id="fig|316.101.peg.3111"/>
<evidence type="ECO:0000256" key="2">
    <source>
        <dbReference type="ARBA" id="ARBA00022692"/>
    </source>
</evidence>
<dbReference type="OrthoDB" id="103403at2"/>
<name>A0A0D9AK03_STUST</name>
<accession>A0A0D9AK03</accession>
<dbReference type="InterPro" id="IPR002797">
    <property type="entry name" value="Polysacc_synth"/>
</dbReference>
<feature type="transmembrane region" description="Helical" evidence="5">
    <location>
        <begin position="335"/>
        <end position="354"/>
    </location>
</feature>
<dbReference type="InterPro" id="IPR052556">
    <property type="entry name" value="PolySynth_Transporter"/>
</dbReference>
<evidence type="ECO:0000313" key="6">
    <source>
        <dbReference type="EMBL" id="KJH79691.1"/>
    </source>
</evidence>
<feature type="transmembrane region" description="Helical" evidence="5">
    <location>
        <begin position="154"/>
        <end position="172"/>
    </location>
</feature>
<keyword evidence="2 5" id="KW-0812">Transmembrane</keyword>
<feature type="transmembrane region" description="Helical" evidence="5">
    <location>
        <begin position="92"/>
        <end position="110"/>
    </location>
</feature>
<dbReference type="Proteomes" id="UP000032487">
    <property type="component" value="Unassembled WGS sequence"/>
</dbReference>
<keyword evidence="4 5" id="KW-0472">Membrane</keyword>
<dbReference type="GO" id="GO:0016020">
    <property type="term" value="C:membrane"/>
    <property type="evidence" value="ECO:0007669"/>
    <property type="project" value="UniProtKB-SubCell"/>
</dbReference>
<dbReference type="Pfam" id="PF01943">
    <property type="entry name" value="Polysacc_synt"/>
    <property type="match status" value="1"/>
</dbReference>
<feature type="transmembrane region" description="Helical" evidence="5">
    <location>
        <begin position="366"/>
        <end position="387"/>
    </location>
</feature>
<protein>
    <submittedName>
        <fullName evidence="6">Polysaccharide biosynthesis protein</fullName>
    </submittedName>
</protein>
<feature type="transmembrane region" description="Helical" evidence="5">
    <location>
        <begin position="220"/>
        <end position="240"/>
    </location>
</feature>
<feature type="transmembrane region" description="Helical" evidence="5">
    <location>
        <begin position="178"/>
        <end position="199"/>
    </location>
</feature>
<keyword evidence="3 5" id="KW-1133">Transmembrane helix</keyword>
<dbReference type="CDD" id="cd13128">
    <property type="entry name" value="MATE_Wzx_like"/>
    <property type="match status" value="1"/>
</dbReference>
<evidence type="ECO:0000256" key="1">
    <source>
        <dbReference type="ARBA" id="ARBA00004141"/>
    </source>
</evidence>
<gene>
    <name evidence="6" type="ORF">UF78_21320</name>
</gene>
<evidence type="ECO:0000256" key="3">
    <source>
        <dbReference type="ARBA" id="ARBA00022989"/>
    </source>
</evidence>
<feature type="transmembrane region" description="Helical" evidence="5">
    <location>
        <begin position="122"/>
        <end position="142"/>
    </location>
</feature>
<comment type="subcellular location">
    <subcellularLocation>
        <location evidence="1">Membrane</location>
        <topology evidence="1">Multi-pass membrane protein</topology>
    </subcellularLocation>
</comment>
<reference evidence="6 7" key="1">
    <citation type="submission" date="2015-02" db="EMBL/GenBank/DDBJ databases">
        <title>Draft genome sequence of Pseudomonas stutzeri NT0128 isolated from wheat (Triticum turgidum) rhizosphere.</title>
        <authorList>
            <person name="Tovi N."/>
            <person name="Frenk S."/>
            <person name="Hadar Y."/>
            <person name="Minz D."/>
        </authorList>
    </citation>
    <scope>NUCLEOTIDE SEQUENCE [LARGE SCALE GENOMIC DNA]</scope>
    <source>
        <strain evidence="6 7">NT0128</strain>
    </source>
</reference>
<feature type="transmembrane region" description="Helical" evidence="5">
    <location>
        <begin position="50"/>
        <end position="72"/>
    </location>
</feature>
<dbReference type="PANTHER" id="PTHR43424">
    <property type="entry name" value="LOCUS PUTATIVE PROTEIN 1-RELATED"/>
    <property type="match status" value="1"/>
</dbReference>
<dbReference type="PANTHER" id="PTHR43424:SF1">
    <property type="entry name" value="LOCUS PUTATIVE PROTEIN 1-RELATED"/>
    <property type="match status" value="1"/>
</dbReference>
<comment type="caution">
    <text evidence="6">The sequence shown here is derived from an EMBL/GenBank/DDBJ whole genome shotgun (WGS) entry which is preliminary data.</text>
</comment>
<sequence>MTAIRSIFDKLKLYFFNASWMMAERLLNIGVGFVMAIVLARYLGPEQFGILAYAISMTAIFASAGHMGLAGLVVREVVKQPAAVPETLGTTFMLKLSGMTLGFLLILIYASLFEKVGGTEFWMLLIVASAIFFQTFDVVEYWFQSQVQAKYPAIAKSSAILLSAGLKLLMVVSGAGVVAFAFAHTAQFVMAALILALLYKGTTRVSLMSWKASFARARELLSQGWIIYLGSIFAVVYMKIDQVMLKWMVGAEEVGVYAVAAQLSEAWYFLPTAIVASFFPKLIKLHEADPARFNQRFQQLFDLLFILAIAVALLVSLVAGPLISLLFGAEYQNSASILTIHIWAGVFIFMRAAFSRWILIEGALMFSLITQGLGALANVGLNALLIPHYGGEGAAMATLISYAVASYAALLVHSKTRPVFLMMTKSMVSPIRYAFKAVGAAR</sequence>
<organism evidence="6 7">
    <name type="scientific">Stutzerimonas stutzeri</name>
    <name type="common">Pseudomonas stutzeri</name>
    <dbReference type="NCBI Taxonomy" id="316"/>
    <lineage>
        <taxon>Bacteria</taxon>
        <taxon>Pseudomonadati</taxon>
        <taxon>Pseudomonadota</taxon>
        <taxon>Gammaproteobacteria</taxon>
        <taxon>Pseudomonadales</taxon>
        <taxon>Pseudomonadaceae</taxon>
        <taxon>Stutzerimonas</taxon>
    </lineage>
</organism>
<dbReference type="EMBL" id="JYHV01000037">
    <property type="protein sequence ID" value="KJH79691.1"/>
    <property type="molecule type" value="Genomic_DNA"/>
</dbReference>
<evidence type="ECO:0000256" key="4">
    <source>
        <dbReference type="ARBA" id="ARBA00023136"/>
    </source>
</evidence>
<feature type="transmembrane region" description="Helical" evidence="5">
    <location>
        <begin position="393"/>
        <end position="413"/>
    </location>
</feature>
<evidence type="ECO:0000313" key="7">
    <source>
        <dbReference type="Proteomes" id="UP000032487"/>
    </source>
</evidence>
<feature type="transmembrane region" description="Helical" evidence="5">
    <location>
        <begin position="266"/>
        <end position="283"/>
    </location>
</feature>